<dbReference type="GO" id="GO:0004497">
    <property type="term" value="F:monooxygenase activity"/>
    <property type="evidence" value="ECO:0007669"/>
    <property type="project" value="UniProtKB-KW"/>
</dbReference>
<dbReference type="GO" id="GO:0044550">
    <property type="term" value="P:secondary metabolite biosynthetic process"/>
    <property type="evidence" value="ECO:0007669"/>
    <property type="project" value="UniProtKB-ARBA"/>
</dbReference>
<dbReference type="GeneID" id="66071352"/>
<keyword evidence="2" id="KW-0560">Oxidoreductase</keyword>
<evidence type="ECO:0000256" key="2">
    <source>
        <dbReference type="ARBA" id="ARBA00023002"/>
    </source>
</evidence>
<dbReference type="PANTHER" id="PTHR43747:SF5">
    <property type="entry name" value="FAD-BINDING DOMAIN-CONTAINING PROTEIN"/>
    <property type="match status" value="1"/>
</dbReference>
<dbReference type="KEGG" id="more:E1B28_002276"/>
<comment type="similarity">
    <text evidence="1">Belongs to the flavin-dependent halogenase family.</text>
</comment>
<reference evidence="5" key="1">
    <citation type="journal article" date="2021" name="Genome Biol. Evol.">
        <title>The assembled and annotated genome of the fairy-ring fungus Marasmius oreades.</title>
        <authorList>
            <person name="Hiltunen M."/>
            <person name="Ament-Velasquez S.L."/>
            <person name="Johannesson H."/>
        </authorList>
    </citation>
    <scope>NUCLEOTIDE SEQUENCE</scope>
    <source>
        <strain evidence="5">03SP1</strain>
    </source>
</reference>
<dbReference type="RefSeq" id="XP_043002783.1">
    <property type="nucleotide sequence ID" value="XM_043159184.1"/>
</dbReference>
<keyword evidence="3" id="KW-0503">Monooxygenase</keyword>
<protein>
    <recommendedName>
        <fullName evidence="7">Halogenase</fullName>
    </recommendedName>
</protein>
<dbReference type="PRINTS" id="PR00420">
    <property type="entry name" value="RNGMNOXGNASE"/>
</dbReference>
<comment type="catalytic activity">
    <reaction evidence="4">
        <text>melleolide F + FADH2 + chloride + O2 = 6'-chloromelleolide F + FAD + 2 H2O + H(+)</text>
        <dbReference type="Rhea" id="RHEA:67160"/>
        <dbReference type="ChEBI" id="CHEBI:15377"/>
        <dbReference type="ChEBI" id="CHEBI:15378"/>
        <dbReference type="ChEBI" id="CHEBI:15379"/>
        <dbReference type="ChEBI" id="CHEBI:17996"/>
        <dbReference type="ChEBI" id="CHEBI:57692"/>
        <dbReference type="ChEBI" id="CHEBI:58307"/>
        <dbReference type="ChEBI" id="CHEBI:167712"/>
        <dbReference type="ChEBI" id="CHEBI:167713"/>
    </reaction>
    <physiologicalReaction direction="left-to-right" evidence="4">
        <dbReference type="Rhea" id="RHEA:67161"/>
    </physiologicalReaction>
</comment>
<evidence type="ECO:0000256" key="3">
    <source>
        <dbReference type="ARBA" id="ARBA00023033"/>
    </source>
</evidence>
<dbReference type="EMBL" id="CM032190">
    <property type="protein sequence ID" value="KAG7086312.1"/>
    <property type="molecule type" value="Genomic_DNA"/>
</dbReference>
<evidence type="ECO:0000313" key="5">
    <source>
        <dbReference type="EMBL" id="KAG7086312.1"/>
    </source>
</evidence>
<dbReference type="SUPFAM" id="SSF51905">
    <property type="entry name" value="FAD/NAD(P)-binding domain"/>
    <property type="match status" value="1"/>
</dbReference>
<evidence type="ECO:0008006" key="7">
    <source>
        <dbReference type="Google" id="ProtNLM"/>
    </source>
</evidence>
<evidence type="ECO:0000313" key="6">
    <source>
        <dbReference type="Proteomes" id="UP001049176"/>
    </source>
</evidence>
<evidence type="ECO:0000256" key="4">
    <source>
        <dbReference type="ARBA" id="ARBA00049364"/>
    </source>
</evidence>
<evidence type="ECO:0000256" key="1">
    <source>
        <dbReference type="ARBA" id="ARBA00005706"/>
    </source>
</evidence>
<keyword evidence="6" id="KW-1185">Reference proteome</keyword>
<dbReference type="OrthoDB" id="3340390at2759"/>
<dbReference type="GO" id="GO:0140907">
    <property type="term" value="F:flavin-dependent halogenase activity"/>
    <property type="evidence" value="ECO:0007669"/>
    <property type="project" value="UniProtKB-ARBA"/>
</dbReference>
<dbReference type="InterPro" id="IPR006905">
    <property type="entry name" value="Flavin_halogenase"/>
</dbReference>
<dbReference type="InterPro" id="IPR036188">
    <property type="entry name" value="FAD/NAD-bd_sf"/>
</dbReference>
<dbReference type="PANTHER" id="PTHR43747">
    <property type="entry name" value="FAD-BINDING PROTEIN"/>
    <property type="match status" value="1"/>
</dbReference>
<sequence>MAISPIPRSTTILVIGGGPAGSYAATVLARDGFDVVVMEREHFPRYHIGESMLPSFKTFLSFIGAREKVERRGFIVKPGAAIKLNQFKQEGYTNFVAFDKENSAWNVVRSELDEILLRHAAESGAHVYEGVTVNEIQFSPSDPAVPVSASWTTKTGQRGNTSFEWLIDASGRTGIMSTKYLKNRTMNSSLRNIAFWSYWKNPGMYSPGTERENAPWFEALTDQSGWAWFIPLHNGTASVGIVQEERISRAKRAEMLLGPEEDKSSKHYLEQLKLAPGLLRFLEKSTFTGTVKSAGDYSYAANRYAGPRFRIAGDAGAFIDPLFSSGLHLAFTSALSAACTVAAAIRGHCTDEEAGAFHTTKFGTSYTRFLVVVWAAYRQIKSQSDPILSEVNEDNFDRAFNFLRPVIQGSTESDPQLTDKELDEAIEFCKHAIAPTDPEMVAKVSKRIDPKLVALTAPVMNPKVVEQLMGEDDEAKQVLWKVNSDKALGIIFSEQNSFRSEVVNGFCANLERGSIGLCKA</sequence>
<dbReference type="Gene3D" id="3.50.50.60">
    <property type="entry name" value="FAD/NAD(P)-binding domain"/>
    <property type="match status" value="1"/>
</dbReference>
<accession>A0A9P7UKE9</accession>
<gene>
    <name evidence="5" type="ORF">E1B28_002276</name>
</gene>
<proteinExistence type="inferred from homology"/>
<dbReference type="Proteomes" id="UP001049176">
    <property type="component" value="Chromosome 10"/>
</dbReference>
<comment type="caution">
    <text evidence="5">The sequence shown here is derived from an EMBL/GenBank/DDBJ whole genome shotgun (WGS) entry which is preliminary data.</text>
</comment>
<dbReference type="AlphaFoldDB" id="A0A9P7UKE9"/>
<name>A0A9P7UKE9_9AGAR</name>
<dbReference type="InterPro" id="IPR050816">
    <property type="entry name" value="Flavin-dep_Halogenase_NPB"/>
</dbReference>
<dbReference type="Pfam" id="PF04820">
    <property type="entry name" value="Trp_halogenase"/>
    <property type="match status" value="2"/>
</dbReference>
<organism evidence="5 6">
    <name type="scientific">Marasmius oreades</name>
    <name type="common">fairy-ring Marasmius</name>
    <dbReference type="NCBI Taxonomy" id="181124"/>
    <lineage>
        <taxon>Eukaryota</taxon>
        <taxon>Fungi</taxon>
        <taxon>Dikarya</taxon>
        <taxon>Basidiomycota</taxon>
        <taxon>Agaricomycotina</taxon>
        <taxon>Agaricomycetes</taxon>
        <taxon>Agaricomycetidae</taxon>
        <taxon>Agaricales</taxon>
        <taxon>Marasmiineae</taxon>
        <taxon>Marasmiaceae</taxon>
        <taxon>Marasmius</taxon>
    </lineage>
</organism>